<dbReference type="SUPFAM" id="SSF55347">
    <property type="entry name" value="Glyceraldehyde-3-phosphate dehydrogenase-like, C-terminal domain"/>
    <property type="match status" value="1"/>
</dbReference>
<dbReference type="InterPro" id="IPR036291">
    <property type="entry name" value="NAD(P)-bd_dom_sf"/>
</dbReference>
<dbReference type="STRING" id="1032480.MLP_23620"/>
<dbReference type="AlphaFoldDB" id="F5XFG9"/>
<feature type="domain" description="Gfo/Idh/MocA-like oxidoreductase N-terminal" evidence="2">
    <location>
        <begin position="13"/>
        <end position="140"/>
    </location>
</feature>
<evidence type="ECO:0000259" key="3">
    <source>
        <dbReference type="Pfam" id="PF22725"/>
    </source>
</evidence>
<dbReference type="InterPro" id="IPR050463">
    <property type="entry name" value="Gfo/Idh/MocA_oxidrdct_glycsds"/>
</dbReference>
<dbReference type="Gene3D" id="3.40.50.720">
    <property type="entry name" value="NAD(P)-binding Rossmann-like Domain"/>
    <property type="match status" value="1"/>
</dbReference>
<reference evidence="4 5" key="1">
    <citation type="submission" date="2011-05" db="EMBL/GenBank/DDBJ databases">
        <title>Whole genome sequence of Microlunatus phosphovorus NM-1.</title>
        <authorList>
            <person name="Hosoyama A."/>
            <person name="Sasaki K."/>
            <person name="Harada T."/>
            <person name="Igarashi R."/>
            <person name="Kawakoshi A."/>
            <person name="Sasagawa M."/>
            <person name="Fukada J."/>
            <person name="Nakamura S."/>
            <person name="Katano Y."/>
            <person name="Hanada S."/>
            <person name="Kamagata Y."/>
            <person name="Nakamura N."/>
            <person name="Yamazaki S."/>
            <person name="Fujita N."/>
        </authorList>
    </citation>
    <scope>NUCLEOTIDE SEQUENCE [LARGE SCALE GENOMIC DNA]</scope>
    <source>
        <strain evidence="5">ATCC 700054 / DSM 10555 / JCM 9379 / NBRC 101784 / NCIMB 13414 / VKM Ac-1990 / NM-1</strain>
    </source>
</reference>
<sequence>MTLHDVTSSVPEIGVAMIGSGLMAKSHTMGYRNVEAVYGTTPYRPRFAVLADAREDLARTGAESLGYERWTIDWREAVTDPDVDVVDIVTPNFLHAEIAMAAIAAGKHVYCEKPLALSAAEAKQMYEAAEKAGVKTLVGFNYLRNPAIAEARRLIASGALGEIWTFNGQFVLDACSDPDVPFTWRFERKLSGSGALGDLGAHIISLAQVLVGPIASVAGINKTFIKTRPEPTGVFGYGSGADLSAPRREVENDDHTSFVMEFANGASGHIEASRVATGRTWHQSVEVIGSLGALQFVQQDIHTLRLYLVGDPADKKGYKEIELGPGHGDYGAFWPFAGVPIGVHELKTIEVNEWLHAIAEDRRPDGDFKEGWRVAEVLDAVEIAAAERRWVDVPVLEEDL</sequence>
<proteinExistence type="predicted"/>
<feature type="domain" description="GFO/IDH/MocA-like oxidoreductase" evidence="3">
    <location>
        <begin position="149"/>
        <end position="294"/>
    </location>
</feature>
<dbReference type="eggNOG" id="COG0673">
    <property type="taxonomic scope" value="Bacteria"/>
</dbReference>
<protein>
    <submittedName>
        <fullName evidence="4">Putative oxidoreductase</fullName>
    </submittedName>
</protein>
<evidence type="ECO:0000313" key="5">
    <source>
        <dbReference type="Proteomes" id="UP000007947"/>
    </source>
</evidence>
<dbReference type="InterPro" id="IPR055170">
    <property type="entry name" value="GFO_IDH_MocA-like_dom"/>
</dbReference>
<keyword evidence="1" id="KW-0560">Oxidoreductase</keyword>
<dbReference type="PANTHER" id="PTHR43818:SF11">
    <property type="entry name" value="BCDNA.GH03377"/>
    <property type="match status" value="1"/>
</dbReference>
<evidence type="ECO:0000256" key="1">
    <source>
        <dbReference type="ARBA" id="ARBA00023002"/>
    </source>
</evidence>
<accession>F5XFG9</accession>
<dbReference type="GO" id="GO:0016491">
    <property type="term" value="F:oxidoreductase activity"/>
    <property type="evidence" value="ECO:0007669"/>
    <property type="project" value="UniProtKB-KW"/>
</dbReference>
<dbReference type="OrthoDB" id="9792085at2"/>
<name>F5XFG9_MICPN</name>
<dbReference type="Gene3D" id="3.30.360.10">
    <property type="entry name" value="Dihydrodipicolinate Reductase, domain 2"/>
    <property type="match status" value="1"/>
</dbReference>
<dbReference type="GO" id="GO:0000166">
    <property type="term" value="F:nucleotide binding"/>
    <property type="evidence" value="ECO:0007669"/>
    <property type="project" value="InterPro"/>
</dbReference>
<dbReference type="Pfam" id="PF01408">
    <property type="entry name" value="GFO_IDH_MocA"/>
    <property type="match status" value="1"/>
</dbReference>
<dbReference type="SUPFAM" id="SSF51735">
    <property type="entry name" value="NAD(P)-binding Rossmann-fold domains"/>
    <property type="match status" value="1"/>
</dbReference>
<organism evidence="4 5">
    <name type="scientific">Microlunatus phosphovorus (strain ATCC 700054 / DSM 10555 / JCM 9379 / NBRC 101784 / NCIMB 13414 / VKM Ac-1990 / NM-1)</name>
    <dbReference type="NCBI Taxonomy" id="1032480"/>
    <lineage>
        <taxon>Bacteria</taxon>
        <taxon>Bacillati</taxon>
        <taxon>Actinomycetota</taxon>
        <taxon>Actinomycetes</taxon>
        <taxon>Propionibacteriales</taxon>
        <taxon>Propionibacteriaceae</taxon>
        <taxon>Microlunatus</taxon>
    </lineage>
</organism>
<dbReference type="InterPro" id="IPR000683">
    <property type="entry name" value="Gfo/Idh/MocA-like_OxRdtase_N"/>
</dbReference>
<dbReference type="PANTHER" id="PTHR43818">
    <property type="entry name" value="BCDNA.GH03377"/>
    <property type="match status" value="1"/>
</dbReference>
<dbReference type="EMBL" id="AP012204">
    <property type="protein sequence ID" value="BAK35376.1"/>
    <property type="molecule type" value="Genomic_DNA"/>
</dbReference>
<evidence type="ECO:0000259" key="2">
    <source>
        <dbReference type="Pfam" id="PF01408"/>
    </source>
</evidence>
<dbReference type="RefSeq" id="WP_013863248.1">
    <property type="nucleotide sequence ID" value="NC_015635.1"/>
</dbReference>
<keyword evidence="5" id="KW-1185">Reference proteome</keyword>
<dbReference type="Proteomes" id="UP000007947">
    <property type="component" value="Chromosome"/>
</dbReference>
<evidence type="ECO:0000313" key="4">
    <source>
        <dbReference type="EMBL" id="BAK35376.1"/>
    </source>
</evidence>
<gene>
    <name evidence="4" type="ordered locus">MLP_23620</name>
</gene>
<dbReference type="HOGENOM" id="CLU_023194_17_0_11"/>
<dbReference type="KEGG" id="mph:MLP_23620"/>
<dbReference type="Pfam" id="PF22725">
    <property type="entry name" value="GFO_IDH_MocA_C3"/>
    <property type="match status" value="1"/>
</dbReference>